<keyword evidence="8" id="KW-0282">Flagellum</keyword>
<protein>
    <recommendedName>
        <fullName evidence="4">Flagellin</fullName>
    </recommendedName>
</protein>
<dbReference type="PRINTS" id="PR00207">
    <property type="entry name" value="FLAGELLIN"/>
</dbReference>
<feature type="region of interest" description="Disordered" evidence="5">
    <location>
        <begin position="17"/>
        <end position="46"/>
    </location>
</feature>
<comment type="caution">
    <text evidence="8">The sequence shown here is derived from an EMBL/GenBank/DDBJ whole genome shotgun (WGS) entry which is preliminary data.</text>
</comment>
<comment type="subcellular location">
    <subcellularLocation>
        <location evidence="4">Secreted</location>
    </subcellularLocation>
    <subcellularLocation>
        <location evidence="4">Bacterial flagellum</location>
    </subcellularLocation>
</comment>
<feature type="domain" description="Flagellin N-terminal" evidence="6">
    <location>
        <begin position="21"/>
        <end position="143"/>
    </location>
</feature>
<keyword evidence="8" id="KW-0966">Cell projection</keyword>
<reference evidence="8" key="1">
    <citation type="submission" date="2020-10" db="EMBL/GenBank/DDBJ databases">
        <title>Bacterium isolated from coastal waters sediment.</title>
        <authorList>
            <person name="Chen R.-J."/>
            <person name="Lu D.-C."/>
            <person name="Zhu K.-L."/>
            <person name="Du Z.-J."/>
        </authorList>
    </citation>
    <scope>NUCLEOTIDE SEQUENCE</scope>
    <source>
        <strain evidence="8">N1Y112</strain>
    </source>
</reference>
<gene>
    <name evidence="8" type="ORF">IOQ59_07715</name>
</gene>
<evidence type="ECO:0000256" key="1">
    <source>
        <dbReference type="ARBA" id="ARBA00005709"/>
    </source>
</evidence>
<dbReference type="Pfam" id="PF00669">
    <property type="entry name" value="Flagellin_N"/>
    <property type="match status" value="1"/>
</dbReference>
<dbReference type="AlphaFoldDB" id="A0A8J7FCZ6"/>
<dbReference type="InterPro" id="IPR001029">
    <property type="entry name" value="Flagellin_N"/>
</dbReference>
<dbReference type="InterPro" id="IPR042187">
    <property type="entry name" value="Flagellin_C_sub2"/>
</dbReference>
<organism evidence="8 9">
    <name type="scientific">Pontibacterium sinense</name>
    <dbReference type="NCBI Taxonomy" id="2781979"/>
    <lineage>
        <taxon>Bacteria</taxon>
        <taxon>Pseudomonadati</taxon>
        <taxon>Pseudomonadota</taxon>
        <taxon>Gammaproteobacteria</taxon>
        <taxon>Oceanospirillales</taxon>
        <taxon>Oceanospirillaceae</taxon>
        <taxon>Pontibacterium</taxon>
    </lineage>
</organism>
<keyword evidence="8" id="KW-0969">Cilium</keyword>
<dbReference type="InterPro" id="IPR046358">
    <property type="entry name" value="Flagellin_C"/>
</dbReference>
<dbReference type="InterPro" id="IPR001492">
    <property type="entry name" value="Flagellin"/>
</dbReference>
<dbReference type="PANTHER" id="PTHR42792:SF2">
    <property type="entry name" value="FLAGELLIN"/>
    <property type="match status" value="1"/>
</dbReference>
<dbReference type="GO" id="GO:0009288">
    <property type="term" value="C:bacterial-type flagellum"/>
    <property type="evidence" value="ECO:0007669"/>
    <property type="project" value="UniProtKB-SubCell"/>
</dbReference>
<evidence type="ECO:0000259" key="6">
    <source>
        <dbReference type="Pfam" id="PF00669"/>
    </source>
</evidence>
<accession>A0A8J7FCZ6</accession>
<evidence type="ECO:0000313" key="9">
    <source>
        <dbReference type="Proteomes" id="UP000640333"/>
    </source>
</evidence>
<comment type="function">
    <text evidence="4">Flagellin is the subunit protein which polymerizes to form the filaments of bacterial flagella.</text>
</comment>
<evidence type="ECO:0000256" key="4">
    <source>
        <dbReference type="RuleBase" id="RU362073"/>
    </source>
</evidence>
<keyword evidence="3 4" id="KW-0975">Bacterial flagellum</keyword>
<dbReference type="SUPFAM" id="SSF64518">
    <property type="entry name" value="Phase 1 flagellin"/>
    <property type="match status" value="1"/>
</dbReference>
<dbReference type="Gene3D" id="1.20.1330.10">
    <property type="entry name" value="f41 fragment of flagellin, N-terminal domain"/>
    <property type="match status" value="1"/>
</dbReference>
<dbReference type="PANTHER" id="PTHR42792">
    <property type="entry name" value="FLAGELLIN"/>
    <property type="match status" value="1"/>
</dbReference>
<dbReference type="Proteomes" id="UP000640333">
    <property type="component" value="Unassembled WGS sequence"/>
</dbReference>
<keyword evidence="2 4" id="KW-0964">Secreted</keyword>
<evidence type="ECO:0000259" key="7">
    <source>
        <dbReference type="Pfam" id="PF00700"/>
    </source>
</evidence>
<feature type="domain" description="Flagellin C-terminal" evidence="7">
    <location>
        <begin position="183"/>
        <end position="267"/>
    </location>
</feature>
<dbReference type="GO" id="GO:0005576">
    <property type="term" value="C:extracellular region"/>
    <property type="evidence" value="ECO:0007669"/>
    <property type="project" value="UniProtKB-SubCell"/>
</dbReference>
<dbReference type="Pfam" id="PF00700">
    <property type="entry name" value="Flagellin_C"/>
    <property type="match status" value="1"/>
</dbReference>
<proteinExistence type="inferred from homology"/>
<dbReference type="Gene3D" id="6.10.10.10">
    <property type="entry name" value="Flagellar export chaperone, C-terminal domain"/>
    <property type="match status" value="1"/>
</dbReference>
<evidence type="ECO:0000256" key="2">
    <source>
        <dbReference type="ARBA" id="ARBA00022525"/>
    </source>
</evidence>
<dbReference type="RefSeq" id="WP_193952691.1">
    <property type="nucleotide sequence ID" value="NZ_JADEYS010000006.1"/>
</dbReference>
<feature type="compositionally biased region" description="Polar residues" evidence="5">
    <location>
        <begin position="17"/>
        <end position="42"/>
    </location>
</feature>
<dbReference type="EMBL" id="JADEYS010000006">
    <property type="protein sequence ID" value="MBE9397144.1"/>
    <property type="molecule type" value="Genomic_DNA"/>
</dbReference>
<dbReference type="GO" id="GO:0005198">
    <property type="term" value="F:structural molecule activity"/>
    <property type="evidence" value="ECO:0007669"/>
    <property type="project" value="UniProtKB-UniRule"/>
</dbReference>
<keyword evidence="9" id="KW-1185">Reference proteome</keyword>
<evidence type="ECO:0000256" key="3">
    <source>
        <dbReference type="ARBA" id="ARBA00023143"/>
    </source>
</evidence>
<name>A0A8J7FCZ6_9GAMM</name>
<evidence type="ECO:0000256" key="5">
    <source>
        <dbReference type="SAM" id="MobiDB-lite"/>
    </source>
</evidence>
<evidence type="ECO:0000313" key="8">
    <source>
        <dbReference type="EMBL" id="MBE9397144.1"/>
    </source>
</evidence>
<sequence length="270" mass="28450">MNIERKAMELQLNSPAISSSSLHSTNRLAETSEQISSGQRINRASDDPAGIQVSIGLTREINENAVGLRNVMDGSSLAQIAQGGISKITDSVQQLREISLQAQNGTLNESDRQSLQKQADELLAGIQDTIGQTSFNGQSLLNEERDINIQAGDSSTAINTPDLQSTLADQGLFSLDISSANALDSIDGAISLLNDSAGSFAGSQAQLDSVSRSLTDASVNNAESRSRINDTDMAKATSEHSRALIQQEVAISLQAQANAGRADVLALIGQ</sequence>
<comment type="similarity">
    <text evidence="1 4">Belongs to the bacterial flagellin family.</text>
</comment>